<evidence type="ECO:0000256" key="2">
    <source>
        <dbReference type="ARBA" id="ARBA00022692"/>
    </source>
</evidence>
<keyword evidence="4 6" id="KW-0472">Membrane</keyword>
<dbReference type="PANTHER" id="PTHR34104:SF3">
    <property type="entry name" value="TRANSMEMBRANE PROTEIN 254"/>
    <property type="match status" value="1"/>
</dbReference>
<keyword evidence="8" id="KW-1185">Reference proteome</keyword>
<reference evidence="7" key="3">
    <citation type="submission" date="2025-09" db="UniProtKB">
        <authorList>
            <consortium name="Ensembl"/>
        </authorList>
    </citation>
    <scope>IDENTIFICATION</scope>
    <source>
        <strain evidence="7">breed Abyssinian</strain>
    </source>
</reference>
<evidence type="ECO:0000256" key="5">
    <source>
        <dbReference type="ARBA" id="ARBA00034834"/>
    </source>
</evidence>
<reference evidence="7 8" key="1">
    <citation type="submission" date="2021-02" db="EMBL/GenBank/DDBJ databases">
        <title>Safari Cat Assemblies.</title>
        <authorList>
            <person name="Bredemeyer K.R."/>
            <person name="Murphy W.J."/>
        </authorList>
    </citation>
    <scope>NUCLEOTIDE SEQUENCE [LARGE SCALE GENOMIC DNA]</scope>
</reference>
<feature type="transmembrane region" description="Helical" evidence="6">
    <location>
        <begin position="57"/>
        <end position="78"/>
    </location>
</feature>
<gene>
    <name evidence="7" type="primary">NUTF2</name>
</gene>
<evidence type="ECO:0000256" key="3">
    <source>
        <dbReference type="ARBA" id="ARBA00022989"/>
    </source>
</evidence>
<dbReference type="PANTHER" id="PTHR34104">
    <property type="entry name" value="TRANSMEMBRANE PROTEIN 254"/>
    <property type="match status" value="1"/>
</dbReference>
<comment type="subcellular location">
    <subcellularLocation>
        <location evidence="1">Membrane</location>
        <topology evidence="1">Multi-pass membrane protein</topology>
    </subcellularLocation>
</comment>
<keyword evidence="3 6" id="KW-1133">Transmembrane helix</keyword>
<sequence length="128" mass="15228">MESLLFTCQIRISSGTNSFRYYMWVVFWHQSIPYHSLRPLGPFTQYLLDHHYHTLLYNGYWLAWLIHMGQSLNVTVLCKSKTITNACTQLLLFLQTFLFGIASLSIFIAYRPKHQNLSNFHFSHHQER</sequence>
<feature type="transmembrane region" description="Helical" evidence="6">
    <location>
        <begin position="90"/>
        <end position="110"/>
    </location>
</feature>
<dbReference type="InterPro" id="IPR028110">
    <property type="entry name" value="TMEM254"/>
</dbReference>
<dbReference type="Ensembl" id="ENSFCTT00005012718.1">
    <property type="protein sequence ID" value="ENSFCTP00005008249.1"/>
    <property type="gene ID" value="ENSFCTG00005004663.1"/>
</dbReference>
<evidence type="ECO:0000313" key="8">
    <source>
        <dbReference type="Proteomes" id="UP000823872"/>
    </source>
</evidence>
<name>A0ABI7WD60_FELCA</name>
<evidence type="ECO:0000313" key="7">
    <source>
        <dbReference type="Ensembl" id="ENSFCTP00005008249.1"/>
    </source>
</evidence>
<dbReference type="GeneTree" id="ENSGT00390000016042"/>
<dbReference type="Pfam" id="PF14934">
    <property type="entry name" value="TMEM254"/>
    <property type="match status" value="1"/>
</dbReference>
<accession>A0ABI7WD60</accession>
<evidence type="ECO:0000256" key="6">
    <source>
        <dbReference type="SAM" id="Phobius"/>
    </source>
</evidence>
<evidence type="ECO:0000256" key="4">
    <source>
        <dbReference type="ARBA" id="ARBA00023136"/>
    </source>
</evidence>
<proteinExistence type="predicted"/>
<organism evidence="7 8">
    <name type="scientific">Felis catus</name>
    <name type="common">Cat</name>
    <name type="synonym">Felis silvestris catus</name>
    <dbReference type="NCBI Taxonomy" id="9685"/>
    <lineage>
        <taxon>Eukaryota</taxon>
        <taxon>Metazoa</taxon>
        <taxon>Chordata</taxon>
        <taxon>Craniata</taxon>
        <taxon>Vertebrata</taxon>
        <taxon>Euteleostomi</taxon>
        <taxon>Mammalia</taxon>
        <taxon>Eutheria</taxon>
        <taxon>Laurasiatheria</taxon>
        <taxon>Carnivora</taxon>
        <taxon>Feliformia</taxon>
        <taxon>Felidae</taxon>
        <taxon>Felinae</taxon>
        <taxon>Felis</taxon>
    </lineage>
</organism>
<protein>
    <recommendedName>
        <fullName evidence="5">Transmembrane protein 254</fullName>
    </recommendedName>
</protein>
<evidence type="ECO:0000256" key="1">
    <source>
        <dbReference type="ARBA" id="ARBA00004141"/>
    </source>
</evidence>
<reference evidence="7" key="2">
    <citation type="submission" date="2025-08" db="UniProtKB">
        <authorList>
            <consortium name="Ensembl"/>
        </authorList>
    </citation>
    <scope>IDENTIFICATION</scope>
    <source>
        <strain evidence="7">breed Abyssinian</strain>
    </source>
</reference>
<dbReference type="Proteomes" id="UP000823872">
    <property type="component" value="Chromosome A2"/>
</dbReference>
<keyword evidence="2 6" id="KW-0812">Transmembrane</keyword>